<gene>
    <name evidence="2" type="ORF">B9G99_04750</name>
</gene>
<dbReference type="InterPro" id="IPR045748">
    <property type="entry name" value="DcaP"/>
</dbReference>
<sequence>MPNRISRRCSPVFWGAIILSSSAPALAFDLKVDDTTVSLYGYAKLDIMHDIGDVRTGNSDGMGDSVNFNKIAVDGQPSSSGHSNLSAGESRLGIRTTTPTEQGDLVVNLEGDFFFGNLRLRQAYGSWNGITAGQTWSNFHTFVGTTPTLDFTGPAGRDSTLRQAQLRYSIGNFHIAVEDPGGVASGDSFDGGYNAFNGDRSIAGTDVDRKDGLPDLTLRYESRSGPVQWATAAVVREIAFDDGGNSDSVLGWGMFLAGSYALAPSTRIRAQLTGGDGIGAYMKVNPAPAAYRIGNRLETLPAWGGTLGISQDIGPGTLNASYSRVEADWDDAERDGISLVNTNSASGFINAYDKVHELIHVNYMWNPMERITYGVELSHAMRKTVDDRSGSVDRLQGSIIYRF</sequence>
<name>A0A2Z2H4N2_9GAMM</name>
<dbReference type="EMBL" id="CP021323">
    <property type="protein sequence ID" value="ARS52273.1"/>
    <property type="molecule type" value="Genomic_DNA"/>
</dbReference>
<protein>
    <recommendedName>
        <fullName evidence="4">Porin</fullName>
    </recommendedName>
</protein>
<keyword evidence="3" id="KW-1185">Reference proteome</keyword>
<dbReference type="KEGG" id="kus:B9G99_04750"/>
<keyword evidence="1" id="KW-0732">Signal</keyword>
<accession>A0A2Z2H4N2</accession>
<dbReference type="SUPFAM" id="SSF56935">
    <property type="entry name" value="Porins"/>
    <property type="match status" value="1"/>
</dbReference>
<organism evidence="2 3">
    <name type="scientific">Kushneria konosiri</name>
    <dbReference type="NCBI Taxonomy" id="698828"/>
    <lineage>
        <taxon>Bacteria</taxon>
        <taxon>Pseudomonadati</taxon>
        <taxon>Pseudomonadota</taxon>
        <taxon>Gammaproteobacteria</taxon>
        <taxon>Oceanospirillales</taxon>
        <taxon>Halomonadaceae</taxon>
        <taxon>Kushneria</taxon>
    </lineage>
</organism>
<reference evidence="2 3" key="1">
    <citation type="journal article" date="2017" name="Int. J. Syst. Evol. Microbiol.">
        <title>Kushneria konosiri sp. nov., isolated from the Korean salt-fermented seafood Daemi-jeot.</title>
        <authorList>
            <person name="Yun J.H."/>
            <person name="Park S.K."/>
            <person name="Lee J.Y."/>
            <person name="Jung M.J."/>
            <person name="Bae J.W."/>
        </authorList>
    </citation>
    <scope>NUCLEOTIDE SEQUENCE [LARGE SCALE GENOMIC DNA]</scope>
    <source>
        <strain evidence="2 3">X49</strain>
    </source>
</reference>
<proteinExistence type="predicted"/>
<feature type="chain" id="PRO_5016325719" description="Porin" evidence="1">
    <location>
        <begin position="28"/>
        <end position="403"/>
    </location>
</feature>
<evidence type="ECO:0000256" key="1">
    <source>
        <dbReference type="SAM" id="SignalP"/>
    </source>
</evidence>
<evidence type="ECO:0008006" key="4">
    <source>
        <dbReference type="Google" id="ProtNLM"/>
    </source>
</evidence>
<dbReference type="AlphaFoldDB" id="A0A2Z2H4N2"/>
<feature type="signal peptide" evidence="1">
    <location>
        <begin position="1"/>
        <end position="27"/>
    </location>
</feature>
<dbReference type="Pfam" id="PF19577">
    <property type="entry name" value="DcaP"/>
    <property type="match status" value="1"/>
</dbReference>
<evidence type="ECO:0000313" key="2">
    <source>
        <dbReference type="EMBL" id="ARS52273.1"/>
    </source>
</evidence>
<evidence type="ECO:0000313" key="3">
    <source>
        <dbReference type="Proteomes" id="UP000250025"/>
    </source>
</evidence>
<dbReference type="Proteomes" id="UP000250025">
    <property type="component" value="Chromosome"/>
</dbReference>